<reference evidence="3 4" key="1">
    <citation type="submission" date="2019-04" db="EMBL/GenBank/DDBJ databases">
        <authorList>
            <person name="Li J."/>
        </authorList>
    </citation>
    <scope>NUCLEOTIDE SEQUENCE [LARGE SCALE GENOMIC DNA]</scope>
    <source>
        <strain evidence="3 4">KCTC 42687</strain>
    </source>
</reference>
<evidence type="ECO:0000313" key="3">
    <source>
        <dbReference type="EMBL" id="TJZ90270.1"/>
    </source>
</evidence>
<dbReference type="EMBL" id="SUNI01000018">
    <property type="protein sequence ID" value="TJZ90270.1"/>
    <property type="molecule type" value="Genomic_DNA"/>
</dbReference>
<sequence length="369" mass="37961">MTTMHPQSCTPSTGLTQARHGPLSTLTGRNRSHATPADPGRPRHFCANTWEGNIMTISTTRTILLAATALSLGSAPLLAQDWPNGPVTIIVPYDAGGTTDNMVRALATEMEQVLGQSVVISNMAGGGGVVGMSAALQSAPDGQTVGLYLTNTLVGMAIGSAPFEADSIMPACMFGETPLTITGKGGADGLASLEDLLAMPDASLAIERGTLSEFAGLMINGMTPNDINLVNAGTGPEKNAAVMGGHITALITPTAGVVQQHEAGQLNIVAVLADERMEIAPDLPTAKEQGLDVSLSQSNGFMFPAGTPEPVVAAFCDALETATAAQGVQDQLAALNVQVNFMRGDEFSTYMTDTSTQITALAQDAGYAD</sequence>
<comment type="similarity">
    <text evidence="1">Belongs to the UPF0065 (bug) family.</text>
</comment>
<dbReference type="Proteomes" id="UP000309747">
    <property type="component" value="Unassembled WGS sequence"/>
</dbReference>
<dbReference type="InterPro" id="IPR042100">
    <property type="entry name" value="Bug_dom1"/>
</dbReference>
<dbReference type="AlphaFoldDB" id="A0A4U0R797"/>
<evidence type="ECO:0000313" key="4">
    <source>
        <dbReference type="Proteomes" id="UP000309747"/>
    </source>
</evidence>
<dbReference type="PANTHER" id="PTHR42928">
    <property type="entry name" value="TRICARBOXYLATE-BINDING PROTEIN"/>
    <property type="match status" value="1"/>
</dbReference>
<evidence type="ECO:0000256" key="1">
    <source>
        <dbReference type="ARBA" id="ARBA00006987"/>
    </source>
</evidence>
<name>A0A4U0R797_9RHOB</name>
<dbReference type="PIRSF" id="PIRSF017082">
    <property type="entry name" value="YflP"/>
    <property type="match status" value="1"/>
</dbReference>
<gene>
    <name evidence="3" type="ORF">FA743_16015</name>
</gene>
<proteinExistence type="inferred from homology"/>
<evidence type="ECO:0000256" key="2">
    <source>
        <dbReference type="SAM" id="MobiDB-lite"/>
    </source>
</evidence>
<keyword evidence="4" id="KW-1185">Reference proteome</keyword>
<dbReference type="Gene3D" id="3.40.190.150">
    <property type="entry name" value="Bordetella uptake gene, domain 1"/>
    <property type="match status" value="1"/>
</dbReference>
<organism evidence="3 4">
    <name type="scientific">Paracoccus gahaiensis</name>
    <dbReference type="NCBI Taxonomy" id="1706839"/>
    <lineage>
        <taxon>Bacteria</taxon>
        <taxon>Pseudomonadati</taxon>
        <taxon>Pseudomonadota</taxon>
        <taxon>Alphaproteobacteria</taxon>
        <taxon>Rhodobacterales</taxon>
        <taxon>Paracoccaceae</taxon>
        <taxon>Paracoccus</taxon>
    </lineage>
</organism>
<protein>
    <submittedName>
        <fullName evidence="3">Tripartite tricarboxylate transporter substrate binding protein</fullName>
    </submittedName>
</protein>
<dbReference type="InterPro" id="IPR005064">
    <property type="entry name" value="BUG"/>
</dbReference>
<dbReference type="Gene3D" id="3.40.190.10">
    <property type="entry name" value="Periplasmic binding protein-like II"/>
    <property type="match status" value="1"/>
</dbReference>
<dbReference type="Pfam" id="PF03401">
    <property type="entry name" value="TctC"/>
    <property type="match status" value="2"/>
</dbReference>
<dbReference type="PANTHER" id="PTHR42928:SF5">
    <property type="entry name" value="BLR1237 PROTEIN"/>
    <property type="match status" value="1"/>
</dbReference>
<feature type="compositionally biased region" description="Polar residues" evidence="2">
    <location>
        <begin position="1"/>
        <end position="16"/>
    </location>
</feature>
<comment type="caution">
    <text evidence="3">The sequence shown here is derived from an EMBL/GenBank/DDBJ whole genome shotgun (WGS) entry which is preliminary data.</text>
</comment>
<accession>A0A4U0R797</accession>
<feature type="region of interest" description="Disordered" evidence="2">
    <location>
        <begin position="1"/>
        <end position="43"/>
    </location>
</feature>
<dbReference type="OrthoDB" id="8970543at2"/>
<dbReference type="CDD" id="cd07012">
    <property type="entry name" value="PBP2_Bug_TTT"/>
    <property type="match status" value="1"/>
</dbReference>